<name>A0A916JIP1_9BACT</name>
<keyword evidence="2" id="KW-0732">Signal</keyword>
<dbReference type="Proteomes" id="UP000680038">
    <property type="component" value="Unassembled WGS sequence"/>
</dbReference>
<gene>
    <name evidence="3" type="ORF">DYBT9275_05925</name>
</gene>
<feature type="signal peptide" evidence="2">
    <location>
        <begin position="1"/>
        <end position="21"/>
    </location>
</feature>
<accession>A0A916JIP1</accession>
<organism evidence="3 4">
    <name type="scientific">Dyadobacter helix</name>
    <dbReference type="NCBI Taxonomy" id="2822344"/>
    <lineage>
        <taxon>Bacteria</taxon>
        <taxon>Pseudomonadati</taxon>
        <taxon>Bacteroidota</taxon>
        <taxon>Cytophagia</taxon>
        <taxon>Cytophagales</taxon>
        <taxon>Spirosomataceae</taxon>
        <taxon>Dyadobacter</taxon>
    </lineage>
</organism>
<feature type="region of interest" description="Disordered" evidence="1">
    <location>
        <begin position="23"/>
        <end position="88"/>
    </location>
</feature>
<keyword evidence="4" id="KW-1185">Reference proteome</keyword>
<feature type="chain" id="PRO_5037064908" evidence="2">
    <location>
        <begin position="22"/>
        <end position="88"/>
    </location>
</feature>
<dbReference type="AlphaFoldDB" id="A0A916JIP1"/>
<proteinExistence type="predicted"/>
<reference evidence="3" key="1">
    <citation type="submission" date="2021-04" db="EMBL/GenBank/DDBJ databases">
        <authorList>
            <person name="Rodrigo-Torres L."/>
            <person name="Arahal R. D."/>
            <person name="Lucena T."/>
        </authorList>
    </citation>
    <scope>NUCLEOTIDE SEQUENCE</scope>
    <source>
        <strain evidence="3">CECT 9275</strain>
    </source>
</reference>
<evidence type="ECO:0000313" key="3">
    <source>
        <dbReference type="EMBL" id="CAG5018095.1"/>
    </source>
</evidence>
<evidence type="ECO:0000313" key="4">
    <source>
        <dbReference type="Proteomes" id="UP000680038"/>
    </source>
</evidence>
<sequence length="88" mass="9676">MKNLKTLVLAWLLAVSGSVFAQNAQPATAPAKKQTKTEKTQAPAGTKLKKDGTPDKRYAENKKLKKDGTPDKRYKEHKDTVKAGKKPN</sequence>
<feature type="compositionally biased region" description="Basic and acidic residues" evidence="1">
    <location>
        <begin position="48"/>
        <end position="82"/>
    </location>
</feature>
<evidence type="ECO:0000256" key="1">
    <source>
        <dbReference type="SAM" id="MobiDB-lite"/>
    </source>
</evidence>
<evidence type="ECO:0000256" key="2">
    <source>
        <dbReference type="SAM" id="SignalP"/>
    </source>
</evidence>
<dbReference type="RefSeq" id="WP_215242240.1">
    <property type="nucleotide sequence ID" value="NZ_CAJRAF010000004.1"/>
</dbReference>
<comment type="caution">
    <text evidence="3">The sequence shown here is derived from an EMBL/GenBank/DDBJ whole genome shotgun (WGS) entry which is preliminary data.</text>
</comment>
<protein>
    <submittedName>
        <fullName evidence="3">Uncharacterized protein</fullName>
    </submittedName>
</protein>
<dbReference type="EMBL" id="CAJRAF010000004">
    <property type="protein sequence ID" value="CAG5018095.1"/>
    <property type="molecule type" value="Genomic_DNA"/>
</dbReference>
<feature type="compositionally biased region" description="Low complexity" evidence="1">
    <location>
        <begin position="23"/>
        <end position="32"/>
    </location>
</feature>